<organismHost>
    <name type="scientific">Acinetobacter baumannii</name>
    <dbReference type="NCBI Taxonomy" id="470"/>
</organismHost>
<keyword evidence="2" id="KW-1185">Reference proteome</keyword>
<gene>
    <name evidence="1" type="ORF">Aristophanes_00013</name>
</gene>
<proteinExistence type="predicted"/>
<evidence type="ECO:0000313" key="2">
    <source>
        <dbReference type="Proteomes" id="UP000516232"/>
    </source>
</evidence>
<accession>A0A7G9VYM2</accession>
<sequence>MKIKNCVVGTEVQIKNIDVPPTECSPRTAREYGVIEENYGIIQDTPDEYGDVKVYFGEQFEHSQIEGRKYLYVHHSNLRHFNKD</sequence>
<dbReference type="EMBL" id="MT783706">
    <property type="protein sequence ID" value="QNO11437.1"/>
    <property type="molecule type" value="Genomic_DNA"/>
</dbReference>
<evidence type="ECO:0000313" key="1">
    <source>
        <dbReference type="EMBL" id="QNO11437.1"/>
    </source>
</evidence>
<protein>
    <submittedName>
        <fullName evidence="1">Uncharacterized protein</fullName>
    </submittedName>
</protein>
<name>A0A7G9VYM2_BPACA</name>
<dbReference type="Proteomes" id="UP000516232">
    <property type="component" value="Segment"/>
</dbReference>
<reference evidence="1 2" key="1">
    <citation type="submission" date="2020-07" db="EMBL/GenBank/DDBJ databases">
        <authorList>
            <person name="Shneider M.M."/>
            <person name="Timoshina O.V."/>
            <person name="Evseev P.V."/>
            <person name="Shelenkov A.A."/>
            <person name="Mikhailova Y.V."/>
            <person name="Yanushevich Y."/>
            <person name="Shagin D.A."/>
            <person name="Miroshnikov K.A."/>
        </authorList>
    </citation>
    <scope>NUCLEOTIDE SEQUENCE [LARGE SCALE GENOMIC DNA]</scope>
</reference>
<organism evidence="1 2">
    <name type="scientific">Acinetobacter phage Aristophanes</name>
    <dbReference type="NCBI Taxonomy" id="2759203"/>
    <lineage>
        <taxon>Viruses</taxon>
        <taxon>Duplodnaviria</taxon>
        <taxon>Heunggongvirae</taxon>
        <taxon>Uroviricota</taxon>
        <taxon>Caudoviricetes</taxon>
        <taxon>Autographivirales</taxon>
        <taxon>Autoscriptoviridae</taxon>
        <taxon>Beijerinckvirinae</taxon>
        <taxon>Aristophanesvirus</taxon>
        <taxon>Aristophanesvirus aristophanes</taxon>
    </lineage>
</organism>